<organism evidence="1 2">
    <name type="scientific">Paradesertivirga mongoliensis</name>
    <dbReference type="NCBI Taxonomy" id="2100740"/>
    <lineage>
        <taxon>Bacteria</taxon>
        <taxon>Pseudomonadati</taxon>
        <taxon>Bacteroidota</taxon>
        <taxon>Sphingobacteriia</taxon>
        <taxon>Sphingobacteriales</taxon>
        <taxon>Sphingobacteriaceae</taxon>
        <taxon>Paradesertivirga</taxon>
    </lineage>
</organism>
<keyword evidence="2" id="KW-1185">Reference proteome</keyword>
<sequence length="123" mass="13856">MQEILKSLQATFNDSDSVCFFVYPNFRIKLFNEKAASNSLVLHGKEIHEGDSILDFARDTKNRIDGKFITCFGRAVSGQQVKQKQQIHYNSVVLDTVSTYTPVRKSDEVVGVSIVVSIEKPRS</sequence>
<protein>
    <recommendedName>
        <fullName evidence="3">Single cache domain-containing protein</fullName>
    </recommendedName>
</protein>
<evidence type="ECO:0008006" key="3">
    <source>
        <dbReference type="Google" id="ProtNLM"/>
    </source>
</evidence>
<dbReference type="Proteomes" id="UP001597387">
    <property type="component" value="Unassembled WGS sequence"/>
</dbReference>
<comment type="caution">
    <text evidence="1">The sequence shown here is derived from an EMBL/GenBank/DDBJ whole genome shotgun (WGS) entry which is preliminary data.</text>
</comment>
<reference evidence="2" key="1">
    <citation type="journal article" date="2019" name="Int. J. Syst. Evol. Microbiol.">
        <title>The Global Catalogue of Microorganisms (GCM) 10K type strain sequencing project: providing services to taxonomists for standard genome sequencing and annotation.</title>
        <authorList>
            <consortium name="The Broad Institute Genomics Platform"/>
            <consortium name="The Broad Institute Genome Sequencing Center for Infectious Disease"/>
            <person name="Wu L."/>
            <person name="Ma J."/>
        </authorList>
    </citation>
    <scope>NUCLEOTIDE SEQUENCE [LARGE SCALE GENOMIC DNA]</scope>
    <source>
        <strain evidence="2">KCTC 42217</strain>
    </source>
</reference>
<dbReference type="EMBL" id="JBHUHZ010000001">
    <property type="protein sequence ID" value="MFD2161988.1"/>
    <property type="molecule type" value="Genomic_DNA"/>
</dbReference>
<accession>A0ABW4ZIX2</accession>
<evidence type="ECO:0000313" key="1">
    <source>
        <dbReference type="EMBL" id="MFD2161988.1"/>
    </source>
</evidence>
<name>A0ABW4ZIX2_9SPHI</name>
<dbReference type="RefSeq" id="WP_255898160.1">
    <property type="nucleotide sequence ID" value="NZ_JAFMZO010000001.1"/>
</dbReference>
<proteinExistence type="predicted"/>
<gene>
    <name evidence="1" type="ORF">ACFSJU_06260</name>
</gene>
<evidence type="ECO:0000313" key="2">
    <source>
        <dbReference type="Proteomes" id="UP001597387"/>
    </source>
</evidence>